<proteinExistence type="predicted"/>
<dbReference type="EMBL" id="UFUW01000001">
    <property type="protein sequence ID" value="SUX20863.1"/>
    <property type="molecule type" value="Genomic_DNA"/>
</dbReference>
<dbReference type="Proteomes" id="UP000254572">
    <property type="component" value="Unassembled WGS sequence"/>
</dbReference>
<dbReference type="RefSeq" id="WP_172542199.1">
    <property type="nucleotide sequence ID" value="NZ_JBHLZC010000001.1"/>
</dbReference>
<name>A0A381E3S5_9GAMM</name>
<reference evidence="1 2" key="1">
    <citation type="submission" date="2018-06" db="EMBL/GenBank/DDBJ databases">
        <authorList>
            <consortium name="Pathogen Informatics"/>
            <person name="Doyle S."/>
        </authorList>
    </citation>
    <scope>NUCLEOTIDE SEQUENCE [LARGE SCALE GENOMIC DNA]</scope>
    <source>
        <strain evidence="1 2">NCTC13294</strain>
    </source>
</reference>
<organism evidence="1 2">
    <name type="scientific">Cardiobacterium valvarum</name>
    <dbReference type="NCBI Taxonomy" id="194702"/>
    <lineage>
        <taxon>Bacteria</taxon>
        <taxon>Pseudomonadati</taxon>
        <taxon>Pseudomonadota</taxon>
        <taxon>Gammaproteobacteria</taxon>
        <taxon>Cardiobacteriales</taxon>
        <taxon>Cardiobacteriaceae</taxon>
        <taxon>Cardiobacterium</taxon>
    </lineage>
</organism>
<evidence type="ECO:0000313" key="2">
    <source>
        <dbReference type="Proteomes" id="UP000254572"/>
    </source>
</evidence>
<dbReference type="AlphaFoldDB" id="A0A381E3S5"/>
<sequence>MTKKKAADVKAAKTLGVLVAELMDAALTLGRDDRSKALVKLRNITAALQEVCKDLED</sequence>
<protein>
    <submittedName>
        <fullName evidence="1">Uncharacterized protein</fullName>
    </submittedName>
</protein>
<keyword evidence="2" id="KW-1185">Reference proteome</keyword>
<gene>
    <name evidence="1" type="ORF">NCTC13294_00853</name>
</gene>
<evidence type="ECO:0000313" key="1">
    <source>
        <dbReference type="EMBL" id="SUX20863.1"/>
    </source>
</evidence>
<accession>A0A381E3S5</accession>